<organism evidence="1 2">
    <name type="scientific">Roridomyces roridus</name>
    <dbReference type="NCBI Taxonomy" id="1738132"/>
    <lineage>
        <taxon>Eukaryota</taxon>
        <taxon>Fungi</taxon>
        <taxon>Dikarya</taxon>
        <taxon>Basidiomycota</taxon>
        <taxon>Agaricomycotina</taxon>
        <taxon>Agaricomycetes</taxon>
        <taxon>Agaricomycetidae</taxon>
        <taxon>Agaricales</taxon>
        <taxon>Marasmiineae</taxon>
        <taxon>Mycenaceae</taxon>
        <taxon>Roridomyces</taxon>
    </lineage>
</organism>
<protein>
    <submittedName>
        <fullName evidence="1">Uncharacterized protein</fullName>
    </submittedName>
</protein>
<reference evidence="1" key="1">
    <citation type="submission" date="2023-03" db="EMBL/GenBank/DDBJ databases">
        <title>Massive genome expansion in bonnet fungi (Mycena s.s.) driven by repeated elements and novel gene families across ecological guilds.</title>
        <authorList>
            <consortium name="Lawrence Berkeley National Laboratory"/>
            <person name="Harder C.B."/>
            <person name="Miyauchi S."/>
            <person name="Viragh M."/>
            <person name="Kuo A."/>
            <person name="Thoen E."/>
            <person name="Andreopoulos B."/>
            <person name="Lu D."/>
            <person name="Skrede I."/>
            <person name="Drula E."/>
            <person name="Henrissat B."/>
            <person name="Morin E."/>
            <person name="Kohler A."/>
            <person name="Barry K."/>
            <person name="LaButti K."/>
            <person name="Morin E."/>
            <person name="Salamov A."/>
            <person name="Lipzen A."/>
            <person name="Mereny Z."/>
            <person name="Hegedus B."/>
            <person name="Baldrian P."/>
            <person name="Stursova M."/>
            <person name="Weitz H."/>
            <person name="Taylor A."/>
            <person name="Grigoriev I.V."/>
            <person name="Nagy L.G."/>
            <person name="Martin F."/>
            <person name="Kauserud H."/>
        </authorList>
    </citation>
    <scope>NUCLEOTIDE SEQUENCE</scope>
    <source>
        <strain evidence="1">9284</strain>
    </source>
</reference>
<accession>A0AAD7FFE7</accession>
<gene>
    <name evidence="1" type="ORF">FB45DRAFT_1108199</name>
</gene>
<proteinExistence type="predicted"/>
<dbReference type="AlphaFoldDB" id="A0AAD7FFE7"/>
<evidence type="ECO:0000313" key="2">
    <source>
        <dbReference type="Proteomes" id="UP001221142"/>
    </source>
</evidence>
<evidence type="ECO:0000313" key="1">
    <source>
        <dbReference type="EMBL" id="KAJ7615488.1"/>
    </source>
</evidence>
<name>A0AAD7FFE7_9AGAR</name>
<sequence length="222" mass="24313">MITWPQELLDAVVGKVPDNVTLQQCSLASKSLLVASQRGLFHSVSVKDKKSIRRATQQFTAFPHFRSYVKELDVSTPESKSQLKELASLLPIFPDVARIKWSGEEWPKFLVTALMESLQKPSMQSLTLMICEDMAPSLLSYAAASVRHLDLAIVSLDNHAEPVTAVAPSAQLKHLSHTLGGVMGGGRYDTIRPLLPHLSGLEVLESDISSAPQFKLLVEAEA</sequence>
<keyword evidence="2" id="KW-1185">Reference proteome</keyword>
<dbReference type="Proteomes" id="UP001221142">
    <property type="component" value="Unassembled WGS sequence"/>
</dbReference>
<comment type="caution">
    <text evidence="1">The sequence shown here is derived from an EMBL/GenBank/DDBJ whole genome shotgun (WGS) entry which is preliminary data.</text>
</comment>
<dbReference type="EMBL" id="JARKIF010000024">
    <property type="protein sequence ID" value="KAJ7615488.1"/>
    <property type="molecule type" value="Genomic_DNA"/>
</dbReference>